<dbReference type="InterPro" id="IPR029058">
    <property type="entry name" value="AB_hydrolase_fold"/>
</dbReference>
<dbReference type="PANTHER" id="PTHR43798">
    <property type="entry name" value="MONOACYLGLYCEROL LIPASE"/>
    <property type="match status" value="1"/>
</dbReference>
<organism evidence="2 3">
    <name type="scientific">Jatrophihabitans lederbergiae</name>
    <dbReference type="NCBI Taxonomy" id="3075547"/>
    <lineage>
        <taxon>Bacteria</taxon>
        <taxon>Bacillati</taxon>
        <taxon>Actinomycetota</taxon>
        <taxon>Actinomycetes</taxon>
        <taxon>Jatrophihabitantales</taxon>
        <taxon>Jatrophihabitantaceae</taxon>
        <taxon>Jatrophihabitans</taxon>
    </lineage>
</organism>
<gene>
    <name evidence="2" type="ORF">RM423_21995</name>
</gene>
<reference evidence="3" key="1">
    <citation type="submission" date="2023-07" db="EMBL/GenBank/DDBJ databases">
        <title>30 novel species of actinomycetes from the DSMZ collection.</title>
        <authorList>
            <person name="Nouioui I."/>
        </authorList>
    </citation>
    <scope>NUCLEOTIDE SEQUENCE [LARGE SCALE GENOMIC DNA]</scope>
    <source>
        <strain evidence="3">DSM 44399</strain>
    </source>
</reference>
<protein>
    <submittedName>
        <fullName evidence="2">Alpha/beta fold hydrolase</fullName>
    </submittedName>
</protein>
<dbReference type="RefSeq" id="WP_311425193.1">
    <property type="nucleotide sequence ID" value="NZ_JAVREH010000066.1"/>
</dbReference>
<dbReference type="SUPFAM" id="SSF53474">
    <property type="entry name" value="alpha/beta-Hydrolases"/>
    <property type="match status" value="1"/>
</dbReference>
<dbReference type="InterPro" id="IPR050266">
    <property type="entry name" value="AB_hydrolase_sf"/>
</dbReference>
<evidence type="ECO:0000259" key="1">
    <source>
        <dbReference type="Pfam" id="PF00561"/>
    </source>
</evidence>
<feature type="domain" description="AB hydrolase-1" evidence="1">
    <location>
        <begin position="37"/>
        <end position="136"/>
    </location>
</feature>
<dbReference type="Proteomes" id="UP001183176">
    <property type="component" value="Unassembled WGS sequence"/>
</dbReference>
<sequence length="149" mass="15822">MTKPWAEPAWWEFAVRGVMLRGTVQGRTDDPTSDGAAVVAIHGGPDIDGGGLRHVLAPLAARAKLVAPDLPGHGRSDLAAPQSWTLDDWADDPADVIDKLAIHRPVVVGLSFGGWVALRYAARHPEQVGSLIIAATSARLSVEQTPGRR</sequence>
<proteinExistence type="predicted"/>
<dbReference type="EMBL" id="JAVREH010000066">
    <property type="protein sequence ID" value="MDT0264050.1"/>
    <property type="molecule type" value="Genomic_DNA"/>
</dbReference>
<dbReference type="GO" id="GO:0016787">
    <property type="term" value="F:hydrolase activity"/>
    <property type="evidence" value="ECO:0007669"/>
    <property type="project" value="UniProtKB-KW"/>
</dbReference>
<keyword evidence="2" id="KW-0378">Hydrolase</keyword>
<evidence type="ECO:0000313" key="3">
    <source>
        <dbReference type="Proteomes" id="UP001183176"/>
    </source>
</evidence>
<evidence type="ECO:0000313" key="2">
    <source>
        <dbReference type="EMBL" id="MDT0264050.1"/>
    </source>
</evidence>
<keyword evidence="3" id="KW-1185">Reference proteome</keyword>
<name>A0ABU2JGE4_9ACTN</name>
<dbReference type="PRINTS" id="PR00111">
    <property type="entry name" value="ABHYDROLASE"/>
</dbReference>
<dbReference type="Pfam" id="PF00561">
    <property type="entry name" value="Abhydrolase_1"/>
    <property type="match status" value="1"/>
</dbReference>
<dbReference type="PANTHER" id="PTHR43798:SF33">
    <property type="entry name" value="HYDROLASE, PUTATIVE (AFU_ORTHOLOGUE AFUA_2G14860)-RELATED"/>
    <property type="match status" value="1"/>
</dbReference>
<dbReference type="Gene3D" id="3.40.50.1820">
    <property type="entry name" value="alpha/beta hydrolase"/>
    <property type="match status" value="1"/>
</dbReference>
<dbReference type="InterPro" id="IPR000073">
    <property type="entry name" value="AB_hydrolase_1"/>
</dbReference>
<accession>A0ABU2JGE4</accession>
<comment type="caution">
    <text evidence="2">The sequence shown here is derived from an EMBL/GenBank/DDBJ whole genome shotgun (WGS) entry which is preliminary data.</text>
</comment>